<feature type="signal peptide" evidence="2">
    <location>
        <begin position="1"/>
        <end position="24"/>
    </location>
</feature>
<evidence type="ECO:0000256" key="1">
    <source>
        <dbReference type="SAM" id="MobiDB-lite"/>
    </source>
</evidence>
<feature type="region of interest" description="Disordered" evidence="1">
    <location>
        <begin position="23"/>
        <end position="48"/>
    </location>
</feature>
<reference evidence="3" key="1">
    <citation type="journal article" date="2023" name="Mol. Phylogenet. Evol.">
        <title>Genome-scale phylogeny and comparative genomics of the fungal order Sordariales.</title>
        <authorList>
            <person name="Hensen N."/>
            <person name="Bonometti L."/>
            <person name="Westerberg I."/>
            <person name="Brannstrom I.O."/>
            <person name="Guillou S."/>
            <person name="Cros-Aarteil S."/>
            <person name="Calhoun S."/>
            <person name="Haridas S."/>
            <person name="Kuo A."/>
            <person name="Mondo S."/>
            <person name="Pangilinan J."/>
            <person name="Riley R."/>
            <person name="LaButti K."/>
            <person name="Andreopoulos B."/>
            <person name="Lipzen A."/>
            <person name="Chen C."/>
            <person name="Yan M."/>
            <person name="Daum C."/>
            <person name="Ng V."/>
            <person name="Clum A."/>
            <person name="Steindorff A."/>
            <person name="Ohm R.A."/>
            <person name="Martin F."/>
            <person name="Silar P."/>
            <person name="Natvig D.O."/>
            <person name="Lalanne C."/>
            <person name="Gautier V."/>
            <person name="Ament-Velasquez S.L."/>
            <person name="Kruys A."/>
            <person name="Hutchinson M.I."/>
            <person name="Powell A.J."/>
            <person name="Barry K."/>
            <person name="Miller A.N."/>
            <person name="Grigoriev I.V."/>
            <person name="Debuchy R."/>
            <person name="Gladieux P."/>
            <person name="Hiltunen Thoren M."/>
            <person name="Johannesson H."/>
        </authorList>
    </citation>
    <scope>NUCLEOTIDE SEQUENCE</scope>
    <source>
        <strain evidence="3">CBS 538.74</strain>
    </source>
</reference>
<name>A0AAN6VH03_9PEZI</name>
<keyword evidence="2" id="KW-0732">Signal</keyword>
<evidence type="ECO:0000313" key="4">
    <source>
        <dbReference type="Proteomes" id="UP001302745"/>
    </source>
</evidence>
<evidence type="ECO:0000313" key="3">
    <source>
        <dbReference type="EMBL" id="KAK4151363.1"/>
    </source>
</evidence>
<comment type="caution">
    <text evidence="3">The sequence shown here is derived from an EMBL/GenBank/DDBJ whole genome shotgun (WGS) entry which is preliminary data.</text>
</comment>
<proteinExistence type="predicted"/>
<protein>
    <submittedName>
        <fullName evidence="3">Uncharacterized protein</fullName>
    </submittedName>
</protein>
<sequence length="64" mass="6470">MHRVLKTLATCLAVAAPASDSVCAASPTSTQDDGGGTDEATKAVTSAESVSTAGAARMMPFRLW</sequence>
<dbReference type="EMBL" id="MU857019">
    <property type="protein sequence ID" value="KAK4151363.1"/>
    <property type="molecule type" value="Genomic_DNA"/>
</dbReference>
<dbReference type="AlphaFoldDB" id="A0AAN6VH03"/>
<organism evidence="3 4">
    <name type="scientific">Chaetomidium leptoderma</name>
    <dbReference type="NCBI Taxonomy" id="669021"/>
    <lineage>
        <taxon>Eukaryota</taxon>
        <taxon>Fungi</taxon>
        <taxon>Dikarya</taxon>
        <taxon>Ascomycota</taxon>
        <taxon>Pezizomycotina</taxon>
        <taxon>Sordariomycetes</taxon>
        <taxon>Sordariomycetidae</taxon>
        <taxon>Sordariales</taxon>
        <taxon>Chaetomiaceae</taxon>
        <taxon>Chaetomidium</taxon>
    </lineage>
</organism>
<gene>
    <name evidence="3" type="ORF">C8A00DRAFT_35973</name>
</gene>
<feature type="chain" id="PRO_5042830438" evidence="2">
    <location>
        <begin position="25"/>
        <end position="64"/>
    </location>
</feature>
<reference evidence="3" key="2">
    <citation type="submission" date="2023-05" db="EMBL/GenBank/DDBJ databases">
        <authorList>
            <consortium name="Lawrence Berkeley National Laboratory"/>
            <person name="Steindorff A."/>
            <person name="Hensen N."/>
            <person name="Bonometti L."/>
            <person name="Westerberg I."/>
            <person name="Brannstrom I.O."/>
            <person name="Guillou S."/>
            <person name="Cros-Aarteil S."/>
            <person name="Calhoun S."/>
            <person name="Haridas S."/>
            <person name="Kuo A."/>
            <person name="Mondo S."/>
            <person name="Pangilinan J."/>
            <person name="Riley R."/>
            <person name="Labutti K."/>
            <person name="Andreopoulos B."/>
            <person name="Lipzen A."/>
            <person name="Chen C."/>
            <person name="Yanf M."/>
            <person name="Daum C."/>
            <person name="Ng V."/>
            <person name="Clum A."/>
            <person name="Ohm R."/>
            <person name="Martin F."/>
            <person name="Silar P."/>
            <person name="Natvig D."/>
            <person name="Lalanne C."/>
            <person name="Gautier V."/>
            <person name="Ament-Velasquez S.L."/>
            <person name="Kruys A."/>
            <person name="Hutchinson M.I."/>
            <person name="Powell A.J."/>
            <person name="Barry K."/>
            <person name="Miller A.N."/>
            <person name="Grigoriev I.V."/>
            <person name="Debuchy R."/>
            <person name="Gladieux P."/>
            <person name="Thoren M.H."/>
            <person name="Johannesson H."/>
        </authorList>
    </citation>
    <scope>NUCLEOTIDE SEQUENCE</scope>
    <source>
        <strain evidence="3">CBS 538.74</strain>
    </source>
</reference>
<accession>A0AAN6VH03</accession>
<dbReference type="Proteomes" id="UP001302745">
    <property type="component" value="Unassembled WGS sequence"/>
</dbReference>
<keyword evidence="4" id="KW-1185">Reference proteome</keyword>
<evidence type="ECO:0000256" key="2">
    <source>
        <dbReference type="SAM" id="SignalP"/>
    </source>
</evidence>